<dbReference type="GO" id="GO:0003676">
    <property type="term" value="F:nucleic acid binding"/>
    <property type="evidence" value="ECO:0007669"/>
    <property type="project" value="InterPro"/>
</dbReference>
<reference evidence="2 3" key="1">
    <citation type="submission" date="2015-04" db="EMBL/GenBank/DDBJ databases">
        <title>Lasius niger genome sequencing.</title>
        <authorList>
            <person name="Konorov E.A."/>
            <person name="Nikitin M.A."/>
            <person name="Kirill M.V."/>
            <person name="Chang P."/>
        </authorList>
    </citation>
    <scope>NUCLEOTIDE SEQUENCE [LARGE SCALE GENOMIC DNA]</scope>
    <source>
        <tissue evidence="2">Whole</tissue>
    </source>
</reference>
<dbReference type="Proteomes" id="UP000036403">
    <property type="component" value="Unassembled WGS sequence"/>
</dbReference>
<dbReference type="OrthoDB" id="7701485at2759"/>
<evidence type="ECO:0000256" key="1">
    <source>
        <dbReference type="SAM" id="MobiDB-lite"/>
    </source>
</evidence>
<dbReference type="AlphaFoldDB" id="A0A0J7KH56"/>
<proteinExistence type="predicted"/>
<evidence type="ECO:0000313" key="2">
    <source>
        <dbReference type="EMBL" id="KMQ89592.1"/>
    </source>
</evidence>
<dbReference type="InterPro" id="IPR036397">
    <property type="entry name" value="RNaseH_sf"/>
</dbReference>
<keyword evidence="3" id="KW-1185">Reference proteome</keyword>
<accession>A0A0J7KH56</accession>
<gene>
    <name evidence="2" type="ORF">RF55_10763</name>
</gene>
<dbReference type="STRING" id="67767.A0A0J7KH56"/>
<evidence type="ECO:0000313" key="3">
    <source>
        <dbReference type="Proteomes" id="UP000036403"/>
    </source>
</evidence>
<sequence>MIAQFVHKDHRAWDEHIAAFQFAFNTAIYDATGFTPAYLNHGRELNLPQPAPAPLDPGDHAPDAVRQRLEDAWTLTRIQLARAFQRQERHYNLRRRAWKPSIGDYVWKREYPLSNKAGAFNSKLVPKYSGPWEVRRIISPVIVDLRNTRGKWCRHIHVQDLKPAPENNNNKEGKRKETNGNNTDAEDGDDTPTTNE</sequence>
<name>A0A0J7KH56_LASNI</name>
<dbReference type="EMBL" id="LBMM01007611">
    <property type="protein sequence ID" value="KMQ89592.1"/>
    <property type="molecule type" value="Genomic_DNA"/>
</dbReference>
<feature type="region of interest" description="Disordered" evidence="1">
    <location>
        <begin position="162"/>
        <end position="196"/>
    </location>
</feature>
<dbReference type="PaxDb" id="67767-A0A0J7KH56"/>
<protein>
    <submittedName>
        <fullName evidence="2">Uncharacterized protein F44E2.2</fullName>
    </submittedName>
</protein>
<dbReference type="Gene3D" id="3.30.420.10">
    <property type="entry name" value="Ribonuclease H-like superfamily/Ribonuclease H"/>
    <property type="match status" value="1"/>
</dbReference>
<feature type="compositionally biased region" description="Basic and acidic residues" evidence="1">
    <location>
        <begin position="169"/>
        <end position="178"/>
    </location>
</feature>
<organism evidence="2 3">
    <name type="scientific">Lasius niger</name>
    <name type="common">Black garden ant</name>
    <dbReference type="NCBI Taxonomy" id="67767"/>
    <lineage>
        <taxon>Eukaryota</taxon>
        <taxon>Metazoa</taxon>
        <taxon>Ecdysozoa</taxon>
        <taxon>Arthropoda</taxon>
        <taxon>Hexapoda</taxon>
        <taxon>Insecta</taxon>
        <taxon>Pterygota</taxon>
        <taxon>Neoptera</taxon>
        <taxon>Endopterygota</taxon>
        <taxon>Hymenoptera</taxon>
        <taxon>Apocrita</taxon>
        <taxon>Aculeata</taxon>
        <taxon>Formicoidea</taxon>
        <taxon>Formicidae</taxon>
        <taxon>Formicinae</taxon>
        <taxon>Lasius</taxon>
        <taxon>Lasius</taxon>
    </lineage>
</organism>
<comment type="caution">
    <text evidence="2">The sequence shown here is derived from an EMBL/GenBank/DDBJ whole genome shotgun (WGS) entry which is preliminary data.</text>
</comment>